<protein>
    <submittedName>
        <fullName evidence="4">DNA polymerase Y family protein</fullName>
    </submittedName>
</protein>
<evidence type="ECO:0000259" key="3">
    <source>
        <dbReference type="Pfam" id="PF11799"/>
    </source>
</evidence>
<dbReference type="AlphaFoldDB" id="A0A3Q8WSB8"/>
<feature type="domain" description="UmuC" evidence="2">
    <location>
        <begin position="30"/>
        <end position="127"/>
    </location>
</feature>
<evidence type="ECO:0000313" key="4">
    <source>
        <dbReference type="EMBL" id="AZN29129.1"/>
    </source>
</evidence>
<dbReference type="InterPro" id="IPR017961">
    <property type="entry name" value="DNA_pol_Y-fam_little_finger"/>
</dbReference>
<dbReference type="SUPFAM" id="SSF56672">
    <property type="entry name" value="DNA/RNA polymerases"/>
    <property type="match status" value="1"/>
</dbReference>
<dbReference type="InterPro" id="IPR001126">
    <property type="entry name" value="UmuC"/>
</dbReference>
<evidence type="ECO:0000313" key="5">
    <source>
        <dbReference type="Proteomes" id="UP000270021"/>
    </source>
</evidence>
<evidence type="ECO:0000259" key="2">
    <source>
        <dbReference type="Pfam" id="PF00817"/>
    </source>
</evidence>
<gene>
    <name evidence="4" type="ORF">EJO69_01555</name>
</gene>
<name>A0A3Q8WSB8_9ACTO</name>
<dbReference type="Pfam" id="PF11799">
    <property type="entry name" value="IMS_C"/>
    <property type="match status" value="1"/>
</dbReference>
<dbReference type="Pfam" id="PF00817">
    <property type="entry name" value="IMS"/>
    <property type="match status" value="1"/>
</dbReference>
<reference evidence="4 5" key="1">
    <citation type="submission" date="2018-12" db="EMBL/GenBank/DDBJ databases">
        <title>Complete genome sequence of Flaviflexus salsibiostraticola KCTC 33148.</title>
        <authorList>
            <person name="Bae J.-W."/>
        </authorList>
    </citation>
    <scope>NUCLEOTIDE SEQUENCE [LARGE SCALE GENOMIC DNA]</scope>
    <source>
        <strain evidence="4 5">KCTC 33148</strain>
    </source>
</reference>
<dbReference type="InterPro" id="IPR050356">
    <property type="entry name" value="SulA_CellDiv_inhibitor"/>
</dbReference>
<feature type="domain" description="DNA polymerase Y-family little finger" evidence="3">
    <location>
        <begin position="252"/>
        <end position="353"/>
    </location>
</feature>
<dbReference type="Gene3D" id="1.10.150.20">
    <property type="entry name" value="5' to 3' exonuclease, C-terminal subdomain"/>
    <property type="match status" value="1"/>
</dbReference>
<organism evidence="4 5">
    <name type="scientific">Flaviflexus salsibiostraticola</name>
    <dbReference type="NCBI Taxonomy" id="1282737"/>
    <lineage>
        <taxon>Bacteria</taxon>
        <taxon>Bacillati</taxon>
        <taxon>Actinomycetota</taxon>
        <taxon>Actinomycetes</taxon>
        <taxon>Actinomycetales</taxon>
        <taxon>Actinomycetaceae</taxon>
        <taxon>Flaviflexus</taxon>
    </lineage>
</organism>
<keyword evidence="5" id="KW-1185">Reference proteome</keyword>
<dbReference type="Proteomes" id="UP000270021">
    <property type="component" value="Chromosome"/>
</dbReference>
<dbReference type="GO" id="GO:0003684">
    <property type="term" value="F:damaged DNA binding"/>
    <property type="evidence" value="ECO:0007669"/>
    <property type="project" value="InterPro"/>
</dbReference>
<dbReference type="Gene3D" id="3.40.1170.60">
    <property type="match status" value="1"/>
</dbReference>
<keyword evidence="1" id="KW-0227">DNA damage</keyword>
<proteinExistence type="predicted"/>
<dbReference type="PANTHER" id="PTHR35369">
    <property type="entry name" value="BLR3025 PROTEIN-RELATED"/>
    <property type="match status" value="1"/>
</dbReference>
<dbReference type="PANTHER" id="PTHR35369:SF2">
    <property type="entry name" value="BLR3025 PROTEIN"/>
    <property type="match status" value="1"/>
</dbReference>
<dbReference type="KEGG" id="fsl:EJO69_01555"/>
<dbReference type="GO" id="GO:0006281">
    <property type="term" value="P:DNA repair"/>
    <property type="evidence" value="ECO:0007669"/>
    <property type="project" value="InterPro"/>
</dbReference>
<evidence type="ECO:0000256" key="1">
    <source>
        <dbReference type="ARBA" id="ARBA00022763"/>
    </source>
</evidence>
<dbReference type="EMBL" id="CP034438">
    <property type="protein sequence ID" value="AZN29129.1"/>
    <property type="molecule type" value="Genomic_DNA"/>
</dbReference>
<dbReference type="OrthoDB" id="5244088at2"/>
<dbReference type="CDD" id="cd03468">
    <property type="entry name" value="PolY_like"/>
    <property type="match status" value="1"/>
</dbReference>
<accession>A0A3Q8WSB8</accession>
<dbReference type="RefSeq" id="WP_126038318.1">
    <property type="nucleotide sequence ID" value="NZ_CP034438.1"/>
</dbReference>
<sequence>MLGTLRGALWVPDWPVAAAIASSLAAPEEAVAVCDSRVRAASPAARRKGVRRGDTRRRALSLVPDLTIIPRDDDRDSRVFAGVLDAIDDHVASTVILRPGLVTFGASAPARLAGGLDALAASLISSVASQAEESQVGYGCGLLTSVLAARESRHVPAEETASFLAPFPISAALTVAGTERVRREWDETIDVLSSLGITTIGQFSALEHSQIASRFGLAGTILWRLCHGADHAVIQTTAPAAEIAVRRHVEAIAHEEQAAFLAKELADELAEKLATRMLVCGQLAVQAQFADGGERSRTWSVDGVNSARDITDRVRWQISGWLDSRHAHPLGELIHLELTAADLAPAGTRQTTLWGDRQRGREQAQRSVLRIQGMLGDSAVQSVRLTGGRCPDAAAQFENWHAVQERAESDRPWVGAVPKPWPSVVFPNPPRVMLACHCGGGLYVDASIQLACVGCAEPRPAILVLAPMPGRSDSDRPDSSQAHAACYYSRPVRVWNYAGPWSISGRWWASDAYRRAYLQVGVEGPAALIYRSGTNWFLEGIYS</sequence>
<dbReference type="InterPro" id="IPR043502">
    <property type="entry name" value="DNA/RNA_pol_sf"/>
</dbReference>